<dbReference type="SMART" id="SM00387">
    <property type="entry name" value="HATPase_c"/>
    <property type="match status" value="1"/>
</dbReference>
<dbReference type="InterPro" id="IPR002288">
    <property type="entry name" value="DNA_gyrase_B_C"/>
</dbReference>
<dbReference type="Gene3D" id="3.30.565.10">
    <property type="entry name" value="Histidine kinase-like ATPase, C-terminal domain"/>
    <property type="match status" value="1"/>
</dbReference>
<comment type="catalytic activity">
    <reaction evidence="1">
        <text>ATP-dependent breakage, passage and rejoining of double-stranded DNA.</text>
        <dbReference type="EC" id="5.6.2.2"/>
    </reaction>
</comment>
<dbReference type="InterPro" id="IPR014721">
    <property type="entry name" value="Ribsml_uS5_D2-typ_fold_subgr"/>
</dbReference>
<dbReference type="Proteomes" id="UP000005737">
    <property type="component" value="Unassembled WGS sequence"/>
</dbReference>
<evidence type="ECO:0000256" key="7">
    <source>
        <dbReference type="ARBA" id="ARBA00022840"/>
    </source>
</evidence>
<dbReference type="InterPro" id="IPR013760">
    <property type="entry name" value="Topo_IIA-like_dom_sf"/>
</dbReference>
<keyword evidence="5" id="KW-0479">Metal-binding</keyword>
<dbReference type="InterPro" id="IPR003594">
    <property type="entry name" value="HATPase_dom"/>
</dbReference>
<evidence type="ECO:0000256" key="2">
    <source>
        <dbReference type="ARBA" id="ARBA00001946"/>
    </source>
</evidence>
<dbReference type="GO" id="GO:0003677">
    <property type="term" value="F:DNA binding"/>
    <property type="evidence" value="ECO:0007669"/>
    <property type="project" value="UniProtKB-KW"/>
</dbReference>
<dbReference type="Gene3D" id="3.40.50.670">
    <property type="match status" value="1"/>
</dbReference>
<dbReference type="EMBL" id="JH597773">
    <property type="protein sequence ID" value="EHQ05057.1"/>
    <property type="molecule type" value="Genomic_DNA"/>
</dbReference>
<keyword evidence="10" id="KW-0238">DNA-binding</keyword>
<dbReference type="GO" id="GO:0006265">
    <property type="term" value="P:DNA topological change"/>
    <property type="evidence" value="ECO:0007669"/>
    <property type="project" value="InterPro"/>
</dbReference>
<dbReference type="PROSITE" id="PS00177">
    <property type="entry name" value="TOPOISOMERASE_II"/>
    <property type="match status" value="1"/>
</dbReference>
<dbReference type="PROSITE" id="PS50880">
    <property type="entry name" value="TOPRIM"/>
    <property type="match status" value="1"/>
</dbReference>
<organism evidence="13 14">
    <name type="scientific">Leptonema illini DSM 21528</name>
    <dbReference type="NCBI Taxonomy" id="929563"/>
    <lineage>
        <taxon>Bacteria</taxon>
        <taxon>Pseudomonadati</taxon>
        <taxon>Spirochaetota</taxon>
        <taxon>Spirochaetia</taxon>
        <taxon>Leptospirales</taxon>
        <taxon>Leptospiraceae</taxon>
        <taxon>Leptonema</taxon>
    </lineage>
</organism>
<dbReference type="InterPro" id="IPR000565">
    <property type="entry name" value="Topo_IIA_B"/>
</dbReference>
<evidence type="ECO:0000256" key="4">
    <source>
        <dbReference type="ARBA" id="ARBA00012895"/>
    </source>
</evidence>
<dbReference type="InterPro" id="IPR006171">
    <property type="entry name" value="TOPRIM_dom"/>
</dbReference>
<evidence type="ECO:0000256" key="5">
    <source>
        <dbReference type="ARBA" id="ARBA00022723"/>
    </source>
</evidence>
<evidence type="ECO:0000259" key="12">
    <source>
        <dbReference type="PROSITE" id="PS50880"/>
    </source>
</evidence>
<dbReference type="InterPro" id="IPR020568">
    <property type="entry name" value="Ribosomal_Su5_D2-typ_SF"/>
</dbReference>
<evidence type="ECO:0000256" key="3">
    <source>
        <dbReference type="ARBA" id="ARBA00010708"/>
    </source>
</evidence>
<dbReference type="PRINTS" id="PR00418">
    <property type="entry name" value="TPI2FAMILY"/>
</dbReference>
<dbReference type="AlphaFoldDB" id="H2CKK2"/>
<dbReference type="PANTHER" id="PTHR45866">
    <property type="entry name" value="DNA GYRASE/TOPOISOMERASE SUBUNIT B"/>
    <property type="match status" value="1"/>
</dbReference>
<dbReference type="NCBIfam" id="NF011501">
    <property type="entry name" value="PRK14939.1"/>
    <property type="match status" value="1"/>
</dbReference>
<evidence type="ECO:0000256" key="1">
    <source>
        <dbReference type="ARBA" id="ARBA00000185"/>
    </source>
</evidence>
<dbReference type="PRINTS" id="PR01159">
    <property type="entry name" value="DNAGYRASEB"/>
</dbReference>
<keyword evidence="7" id="KW-0067">ATP-binding</keyword>
<feature type="domain" description="Toprim" evidence="12">
    <location>
        <begin position="435"/>
        <end position="550"/>
    </location>
</feature>
<dbReference type="HOGENOM" id="CLU_006146_4_1_12"/>
<comment type="similarity">
    <text evidence="3">Belongs to the type II topoisomerase GyrB family.</text>
</comment>
<keyword evidence="11 13" id="KW-0413">Isomerase</keyword>
<proteinExistence type="inferred from homology"/>
<evidence type="ECO:0000313" key="13">
    <source>
        <dbReference type="EMBL" id="EHQ05057.1"/>
    </source>
</evidence>
<dbReference type="SUPFAM" id="SSF56719">
    <property type="entry name" value="Type II DNA topoisomerase"/>
    <property type="match status" value="1"/>
</dbReference>
<comment type="cofactor">
    <cofactor evidence="2">
        <name>Mg(2+)</name>
        <dbReference type="ChEBI" id="CHEBI:18420"/>
    </cofactor>
</comment>
<dbReference type="NCBIfam" id="NF004189">
    <property type="entry name" value="PRK05644.1"/>
    <property type="match status" value="1"/>
</dbReference>
<dbReference type="Gene3D" id="3.30.230.10">
    <property type="match status" value="1"/>
</dbReference>
<dbReference type="CDD" id="cd16928">
    <property type="entry name" value="HATPase_GyrB-like"/>
    <property type="match status" value="1"/>
</dbReference>
<dbReference type="GO" id="GO:0005694">
    <property type="term" value="C:chromosome"/>
    <property type="evidence" value="ECO:0007669"/>
    <property type="project" value="InterPro"/>
</dbReference>
<evidence type="ECO:0000256" key="9">
    <source>
        <dbReference type="ARBA" id="ARBA00023029"/>
    </source>
</evidence>
<dbReference type="Pfam" id="PF01751">
    <property type="entry name" value="Toprim"/>
    <property type="match status" value="1"/>
</dbReference>
<keyword evidence="9" id="KW-0799">Topoisomerase</keyword>
<dbReference type="GO" id="GO:0046872">
    <property type="term" value="F:metal ion binding"/>
    <property type="evidence" value="ECO:0007669"/>
    <property type="project" value="UniProtKB-KW"/>
</dbReference>
<evidence type="ECO:0000313" key="14">
    <source>
        <dbReference type="Proteomes" id="UP000005737"/>
    </source>
</evidence>
<dbReference type="Pfam" id="PF02518">
    <property type="entry name" value="HATPase_c"/>
    <property type="match status" value="1"/>
</dbReference>
<sequence>MTPGARDKFCGVMSKKIGEYTGEKIQVLEGLEAVRKRPGMYIGTQDATGLHKMVYEVVDNSVDEFMAGFASEITISILEGNIIEVQDNGRGIPVDIHPKAKKPTLEVVMTVLHAGGKFGDDAYDVTGGLHGVGVSVVNALSEYLEAEVHIGGQIHFQRYERGVPTAPVKIKGKTKHHGTIVRFKPDASIFTTVEFKYMALRQRLEEMAFLNKGLTIHLKDERKGHVKTETFRYDGGILQFVEKLISKKDRLHKKLIYFEGKNETVRGEFCLAYTDGQAETIYSFTNGINNMLGGTHLEGFRTALTRTLNEYLKKDEALKKKFGATLSGDDVREGLVAVISVKIPEPQFNSQTKEKLVNAEVKGLVQQLVADKLALFFEENPAEVKPILEKCILSSKAREAARKAREMVTKRKGILEGGGLPGKLADCAEKDASVSELFLVEGDSAGGSAKQGRNRNFQAILPLKGKILNVFRVKDHKILENEEIKTLVTAIGAGFGNDAIDLDRMRYHKIIIMTDADVDGSHIRTLILTFFYTKMRPIVDAGYLYIAQPPLYLIRSGKEAVYAYTDAEKDKVVKQFNSDKTVVQRYKGLGEMNPEQLWETTMDPERRVMLRVKPLDESNVELSRIEETFSVLMGDEVAPRRKFIEDNARQVVHLDL</sequence>
<dbReference type="InterPro" id="IPR013506">
    <property type="entry name" value="Topo_IIA_bsu_dom2"/>
</dbReference>
<name>H2CKK2_9LEPT</name>
<dbReference type="Pfam" id="PF00204">
    <property type="entry name" value="DNA_gyraseB"/>
    <property type="match status" value="1"/>
</dbReference>
<dbReference type="InterPro" id="IPR011557">
    <property type="entry name" value="GyrB"/>
</dbReference>
<dbReference type="InterPro" id="IPR013759">
    <property type="entry name" value="Topo_IIA_B_C"/>
</dbReference>
<dbReference type="FunFam" id="3.40.50.670:FF:000002">
    <property type="entry name" value="DNA gyrase subunit B"/>
    <property type="match status" value="1"/>
</dbReference>
<evidence type="ECO:0000256" key="11">
    <source>
        <dbReference type="ARBA" id="ARBA00023235"/>
    </source>
</evidence>
<keyword evidence="8" id="KW-0460">Magnesium</keyword>
<dbReference type="CDD" id="cd00822">
    <property type="entry name" value="TopoII_Trans_DNA_gyrase"/>
    <property type="match status" value="1"/>
</dbReference>
<dbReference type="NCBIfam" id="TIGR01059">
    <property type="entry name" value="gyrB"/>
    <property type="match status" value="1"/>
</dbReference>
<dbReference type="SUPFAM" id="SSF54211">
    <property type="entry name" value="Ribosomal protein S5 domain 2-like"/>
    <property type="match status" value="1"/>
</dbReference>
<keyword evidence="14" id="KW-1185">Reference proteome</keyword>
<dbReference type="InterPro" id="IPR036890">
    <property type="entry name" value="HATPase_C_sf"/>
</dbReference>
<evidence type="ECO:0000256" key="10">
    <source>
        <dbReference type="ARBA" id="ARBA00023125"/>
    </source>
</evidence>
<dbReference type="SUPFAM" id="SSF55874">
    <property type="entry name" value="ATPase domain of HSP90 chaperone/DNA topoisomerase II/histidine kinase"/>
    <property type="match status" value="1"/>
</dbReference>
<dbReference type="InterPro" id="IPR001241">
    <property type="entry name" value="Topo_IIA"/>
</dbReference>
<evidence type="ECO:0000256" key="6">
    <source>
        <dbReference type="ARBA" id="ARBA00022741"/>
    </source>
</evidence>
<protein>
    <recommendedName>
        <fullName evidence="4">DNA topoisomerase (ATP-hydrolyzing)</fullName>
        <ecNumber evidence="4">5.6.2.2</ecNumber>
    </recommendedName>
</protein>
<gene>
    <name evidence="13" type="ORF">Lepil_0350</name>
</gene>
<dbReference type="GO" id="GO:0034335">
    <property type="term" value="F:DNA negative supercoiling activity"/>
    <property type="evidence" value="ECO:0007669"/>
    <property type="project" value="UniProtKB-ARBA"/>
</dbReference>
<reference evidence="13 14" key="1">
    <citation type="submission" date="2011-10" db="EMBL/GenBank/DDBJ databases">
        <title>The Improved High-Quality Draft genome of Leptonema illini DSM 21528.</title>
        <authorList>
            <consortium name="US DOE Joint Genome Institute (JGI-PGF)"/>
            <person name="Lucas S."/>
            <person name="Copeland A."/>
            <person name="Lapidus A."/>
            <person name="Glavina del Rio T."/>
            <person name="Dalin E."/>
            <person name="Tice H."/>
            <person name="Bruce D."/>
            <person name="Goodwin L."/>
            <person name="Pitluck S."/>
            <person name="Peters L."/>
            <person name="Mikhailova N."/>
            <person name="Held B."/>
            <person name="Kyrpides N."/>
            <person name="Mavromatis K."/>
            <person name="Ivanova N."/>
            <person name="Markowitz V."/>
            <person name="Cheng J.-F."/>
            <person name="Hugenholtz P."/>
            <person name="Woyke T."/>
            <person name="Wu D."/>
            <person name="Gronow S."/>
            <person name="Wellnitz S."/>
            <person name="Brambilla E.-M."/>
            <person name="Klenk H.-P."/>
            <person name="Eisen J.A."/>
        </authorList>
    </citation>
    <scope>NUCLEOTIDE SEQUENCE [LARGE SCALE GENOMIC DNA]</scope>
    <source>
        <strain evidence="13 14">DSM 21528</strain>
    </source>
</reference>
<evidence type="ECO:0000256" key="8">
    <source>
        <dbReference type="ARBA" id="ARBA00022842"/>
    </source>
</evidence>
<dbReference type="SMART" id="SM00433">
    <property type="entry name" value="TOP2c"/>
    <property type="match status" value="1"/>
</dbReference>
<dbReference type="PANTHER" id="PTHR45866:SF1">
    <property type="entry name" value="DNA GYRASE SUBUNIT B, MITOCHONDRIAL"/>
    <property type="match status" value="1"/>
</dbReference>
<accession>H2CKK2</accession>
<dbReference type="EC" id="5.6.2.2" evidence="4"/>
<dbReference type="GO" id="GO:0005524">
    <property type="term" value="F:ATP binding"/>
    <property type="evidence" value="ECO:0007669"/>
    <property type="project" value="UniProtKB-KW"/>
</dbReference>
<dbReference type="FunFam" id="3.30.230.10:FF:000005">
    <property type="entry name" value="DNA gyrase subunit B"/>
    <property type="match status" value="1"/>
</dbReference>
<dbReference type="FunFam" id="3.30.565.10:FF:000002">
    <property type="entry name" value="DNA gyrase subunit B"/>
    <property type="match status" value="1"/>
</dbReference>
<dbReference type="STRING" id="183.GCA_002009735_03056"/>
<keyword evidence="6" id="KW-0547">Nucleotide-binding</keyword>
<dbReference type="Pfam" id="PF00986">
    <property type="entry name" value="DNA_gyraseB_C"/>
    <property type="match status" value="1"/>
</dbReference>
<dbReference type="InterPro" id="IPR018522">
    <property type="entry name" value="TopoIIA_CS"/>
</dbReference>